<protein>
    <recommendedName>
        <fullName evidence="4">WXG100 family type VII secretion target</fullName>
    </recommendedName>
</protein>
<keyword evidence="3" id="KW-1185">Reference proteome</keyword>
<gene>
    <name evidence="2" type="ORF">GCM10022419_057800</name>
</gene>
<evidence type="ECO:0000256" key="1">
    <source>
        <dbReference type="SAM" id="MobiDB-lite"/>
    </source>
</evidence>
<proteinExistence type="predicted"/>
<organism evidence="2 3">
    <name type="scientific">Nonomuraea rosea</name>
    <dbReference type="NCBI Taxonomy" id="638574"/>
    <lineage>
        <taxon>Bacteria</taxon>
        <taxon>Bacillati</taxon>
        <taxon>Actinomycetota</taxon>
        <taxon>Actinomycetes</taxon>
        <taxon>Streptosporangiales</taxon>
        <taxon>Streptosporangiaceae</taxon>
        <taxon>Nonomuraea</taxon>
    </lineage>
</organism>
<evidence type="ECO:0000313" key="3">
    <source>
        <dbReference type="Proteomes" id="UP001500630"/>
    </source>
</evidence>
<dbReference type="RefSeq" id="WP_345566544.1">
    <property type="nucleotide sequence ID" value="NZ_BAABDQ010000013.1"/>
</dbReference>
<comment type="caution">
    <text evidence="2">The sequence shown here is derived from an EMBL/GenBank/DDBJ whole genome shotgun (WGS) entry which is preliminary data.</text>
</comment>
<accession>A0ABP6XP32</accession>
<feature type="compositionally biased region" description="Basic and acidic residues" evidence="1">
    <location>
        <begin position="73"/>
        <end position="82"/>
    </location>
</feature>
<feature type="region of interest" description="Disordered" evidence="1">
    <location>
        <begin position="73"/>
        <end position="148"/>
    </location>
</feature>
<evidence type="ECO:0008006" key="4">
    <source>
        <dbReference type="Google" id="ProtNLM"/>
    </source>
</evidence>
<sequence>MPSDPDHVLDAIDGIVDEWETMSADAMRWAPPEHKSPDFMAEVTEIFGPLANAFAQALRPVSDAFERVLHVLDDDGPVRPDEPGEGSVWQDLDELNELADEHDSARPDGEPGPASPDAEPVRPDDVPVRPDDVPVRPDDVPVRPDDGR</sequence>
<dbReference type="EMBL" id="BAABDQ010000013">
    <property type="protein sequence ID" value="GAA3569363.1"/>
    <property type="molecule type" value="Genomic_DNA"/>
</dbReference>
<dbReference type="Proteomes" id="UP001500630">
    <property type="component" value="Unassembled WGS sequence"/>
</dbReference>
<reference evidence="3" key="1">
    <citation type="journal article" date="2019" name="Int. J. Syst. Evol. Microbiol.">
        <title>The Global Catalogue of Microorganisms (GCM) 10K type strain sequencing project: providing services to taxonomists for standard genome sequencing and annotation.</title>
        <authorList>
            <consortium name="The Broad Institute Genomics Platform"/>
            <consortium name="The Broad Institute Genome Sequencing Center for Infectious Disease"/>
            <person name="Wu L."/>
            <person name="Ma J."/>
        </authorList>
    </citation>
    <scope>NUCLEOTIDE SEQUENCE [LARGE SCALE GENOMIC DNA]</scope>
    <source>
        <strain evidence="3">JCM 17326</strain>
    </source>
</reference>
<evidence type="ECO:0000313" key="2">
    <source>
        <dbReference type="EMBL" id="GAA3569363.1"/>
    </source>
</evidence>
<name>A0ABP6XP32_9ACTN</name>
<feature type="compositionally biased region" description="Basic and acidic residues" evidence="1">
    <location>
        <begin position="119"/>
        <end position="148"/>
    </location>
</feature>
<feature type="compositionally biased region" description="Basic and acidic residues" evidence="1">
    <location>
        <begin position="99"/>
        <end position="109"/>
    </location>
</feature>